<dbReference type="GO" id="GO:0060090">
    <property type="term" value="F:molecular adaptor activity"/>
    <property type="evidence" value="ECO:0007669"/>
    <property type="project" value="TreeGrafter"/>
</dbReference>
<comment type="subunit">
    <text evidence="6">Homodimer.</text>
</comment>
<organism evidence="11 12">
    <name type="scientific">Paraglomus brasilianum</name>
    <dbReference type="NCBI Taxonomy" id="144538"/>
    <lineage>
        <taxon>Eukaryota</taxon>
        <taxon>Fungi</taxon>
        <taxon>Fungi incertae sedis</taxon>
        <taxon>Mucoromycota</taxon>
        <taxon>Glomeromycotina</taxon>
        <taxon>Glomeromycetes</taxon>
        <taxon>Paraglomerales</taxon>
        <taxon>Paraglomeraceae</taxon>
        <taxon>Paraglomus</taxon>
    </lineage>
</organism>
<keyword evidence="5 7" id="KW-0175">Coiled coil</keyword>
<keyword evidence="3 6" id="KW-0653">Protein transport</keyword>
<dbReference type="GO" id="GO:1903599">
    <property type="term" value="P:positive regulation of autophagy of mitochondrion"/>
    <property type="evidence" value="ECO:0007669"/>
    <property type="project" value="UniProtKB-UniRule"/>
</dbReference>
<comment type="similarity">
    <text evidence="1 6">Belongs to the ATG11 family.</text>
</comment>
<feature type="region of interest" description="Disordered" evidence="8">
    <location>
        <begin position="1304"/>
        <end position="1368"/>
    </location>
</feature>
<protein>
    <recommendedName>
        <fullName evidence="6">Autophagy-related protein 11</fullName>
    </recommendedName>
</protein>
<evidence type="ECO:0000259" key="10">
    <source>
        <dbReference type="Pfam" id="PF10377"/>
    </source>
</evidence>
<dbReference type="GO" id="GO:0015031">
    <property type="term" value="P:protein transport"/>
    <property type="evidence" value="ECO:0007669"/>
    <property type="project" value="UniProtKB-KW"/>
</dbReference>
<dbReference type="InterPro" id="IPR019460">
    <property type="entry name" value="Atg11_C"/>
</dbReference>
<dbReference type="Pfam" id="PF04108">
    <property type="entry name" value="ATG17_like"/>
    <property type="match status" value="1"/>
</dbReference>
<dbReference type="GO" id="GO:0005774">
    <property type="term" value="C:vacuolar membrane"/>
    <property type="evidence" value="ECO:0007669"/>
    <property type="project" value="UniProtKB-SubCell"/>
</dbReference>
<comment type="subcellular location">
    <subcellularLocation>
        <location evidence="6">Preautophagosomal structure membrane</location>
        <topology evidence="6">Peripheral membrane protein</topology>
    </subcellularLocation>
    <subcellularLocation>
        <location evidence="6">Vacuole membrane</location>
        <topology evidence="6">Peripheral membrane protein</topology>
    </subcellularLocation>
    <text evidence="6">During pexophagy, accumulates in the vacuolar membrane region, where the peroxisomes contact the vacuole.</text>
</comment>
<feature type="coiled-coil region" evidence="7">
    <location>
        <begin position="678"/>
        <end position="1019"/>
    </location>
</feature>
<evidence type="ECO:0000256" key="5">
    <source>
        <dbReference type="ARBA" id="ARBA00023054"/>
    </source>
</evidence>
<dbReference type="InterPro" id="IPR040040">
    <property type="entry name" value="ATG11"/>
</dbReference>
<dbReference type="GO" id="GO:0000045">
    <property type="term" value="P:autophagosome assembly"/>
    <property type="evidence" value="ECO:0007669"/>
    <property type="project" value="UniProtKB-UniRule"/>
</dbReference>
<feature type="coiled-coil region" evidence="7">
    <location>
        <begin position="608"/>
        <end position="642"/>
    </location>
</feature>
<feature type="domain" description="Autophagy-related protein 11 C-terminal" evidence="10">
    <location>
        <begin position="1138"/>
        <end position="1262"/>
    </location>
</feature>
<feature type="region of interest" description="Disordered" evidence="8">
    <location>
        <begin position="1265"/>
        <end position="1289"/>
    </location>
</feature>
<dbReference type="GO" id="GO:0019901">
    <property type="term" value="F:protein kinase binding"/>
    <property type="evidence" value="ECO:0007669"/>
    <property type="project" value="TreeGrafter"/>
</dbReference>
<evidence type="ECO:0000256" key="2">
    <source>
        <dbReference type="ARBA" id="ARBA00022448"/>
    </source>
</evidence>
<keyword evidence="4 6" id="KW-0072">Autophagy</keyword>
<evidence type="ECO:0000256" key="4">
    <source>
        <dbReference type="ARBA" id="ARBA00023006"/>
    </source>
</evidence>
<dbReference type="GO" id="GO:0034727">
    <property type="term" value="P:piecemeal microautophagy of the nucleus"/>
    <property type="evidence" value="ECO:0007669"/>
    <property type="project" value="TreeGrafter"/>
</dbReference>
<evidence type="ECO:0000259" key="9">
    <source>
        <dbReference type="Pfam" id="PF04108"/>
    </source>
</evidence>
<evidence type="ECO:0000313" key="12">
    <source>
        <dbReference type="Proteomes" id="UP000789739"/>
    </source>
</evidence>
<dbReference type="GO" id="GO:0034517">
    <property type="term" value="P:ribophagy"/>
    <property type="evidence" value="ECO:0007669"/>
    <property type="project" value="TreeGrafter"/>
</dbReference>
<evidence type="ECO:0000256" key="3">
    <source>
        <dbReference type="ARBA" id="ARBA00022927"/>
    </source>
</evidence>
<gene>
    <name evidence="11" type="ORF">PBRASI_LOCUS2362</name>
</gene>
<proteinExistence type="inferred from homology"/>
<keyword evidence="6" id="KW-0472">Membrane</keyword>
<dbReference type="Proteomes" id="UP000789739">
    <property type="component" value="Unassembled WGS sequence"/>
</dbReference>
<feature type="compositionally biased region" description="Basic and acidic residues" evidence="8">
    <location>
        <begin position="1337"/>
        <end position="1368"/>
    </location>
</feature>
<dbReference type="Gene3D" id="1.10.287.1490">
    <property type="match status" value="1"/>
</dbReference>
<evidence type="ECO:0000313" key="11">
    <source>
        <dbReference type="EMBL" id="CAG8496130.1"/>
    </source>
</evidence>
<dbReference type="PANTHER" id="PTHR13222">
    <property type="entry name" value="RB1-INDUCIBLE COILED-COIL"/>
    <property type="match status" value="1"/>
</dbReference>
<comment type="caution">
    <text evidence="11">The sequence shown here is derived from an EMBL/GenBank/DDBJ whole genome shotgun (WGS) entry which is preliminary data.</text>
</comment>
<feature type="coiled-coil region" evidence="7">
    <location>
        <begin position="1142"/>
        <end position="1173"/>
    </location>
</feature>
<keyword evidence="2 6" id="KW-0813">Transport</keyword>
<evidence type="ECO:0000256" key="8">
    <source>
        <dbReference type="SAM" id="MobiDB-lite"/>
    </source>
</evidence>
<name>A0A9N9EWL8_9GLOM</name>
<dbReference type="PANTHER" id="PTHR13222:SF1">
    <property type="entry name" value="RB1-INDUCIBLE COILED-COIL PROTEIN 1"/>
    <property type="match status" value="1"/>
</dbReference>
<evidence type="ECO:0000256" key="7">
    <source>
        <dbReference type="SAM" id="Coils"/>
    </source>
</evidence>
<keyword evidence="6" id="KW-0926">Vacuole</keyword>
<dbReference type="GO" id="GO:0034045">
    <property type="term" value="C:phagophore assembly site membrane"/>
    <property type="evidence" value="ECO:0007669"/>
    <property type="project" value="UniProtKB-SubCell"/>
</dbReference>
<dbReference type="EMBL" id="CAJVPI010000181">
    <property type="protein sequence ID" value="CAG8496130.1"/>
    <property type="molecule type" value="Genomic_DNA"/>
</dbReference>
<comment type="function">
    <text evidence="6">Involved in cytoplasm to vacuole transport (Cvt), pexophagy, mitophagy and nucleophagy. Recruits mitochondria for their selective degradation via autophagy (mitophagy) during starvation. Works as scaffold proteins that recruit ATG proteins to the pre-autophagosome (PAS), the site of vesicle/autophagosome formation. Required for the Cvt vesicles completion.</text>
</comment>
<keyword evidence="12" id="KW-1185">Reference proteome</keyword>
<feature type="coiled-coil region" evidence="7">
    <location>
        <begin position="247"/>
        <end position="321"/>
    </location>
</feature>
<reference evidence="11" key="1">
    <citation type="submission" date="2021-06" db="EMBL/GenBank/DDBJ databases">
        <authorList>
            <person name="Kallberg Y."/>
            <person name="Tangrot J."/>
            <person name="Rosling A."/>
        </authorList>
    </citation>
    <scope>NUCLEOTIDE SEQUENCE</scope>
    <source>
        <strain evidence="11">BR232B</strain>
    </source>
</reference>
<sequence length="1368" mass="157115">MKIYRAETGKRLHVDNFSTDLESIKAAVELASGVPANMQILMTGDGLPVKADKVEEVLRTSGENESIVYLFSRELLNTTNVVDNTTLREVASLQPQIPLWQSVQLRANWRTFSIAAYIELFEKHNEHGMKYVLSAKTHLELCERLLTEQKVQAKALTAAMENLDVHNKSITELHQAFHDSAEKEVAEQSGLIFNVSVDLEVLKRIKIHPQIMQVAGLIPQQNESHTLASFISEEDLLKLEKSGKAVFEQLKKRIGDLERTVRNVQVTTDELKQKKYGTEFLSMDVELSKARQTYEKIKELNDRLQRDIGRIREKAQELTRSSTDAIERLATIHEDDYLPDMGKFDKSLRDQVIWFIQRKNAMTGAVMDSLRGISRVQSSIASIPSALSRLDAEIKNATHTFKDLSIVHEMPLAYGLTVVEIVRRKEYVRILLERSQKLAEVLSLFRNAEQKRRDTYRLNVKRYMPFHIAALDDAPPMCEISTVNRKGRLPELTKEDIREFVNMLEQMRVSTHKMTGNNQANDDPVTQLQNALLKMSSQIDGMSVEFERIIRNSFSDKLLTDRDVSTSSRTISTYSTLAVPARGQASRSAKRLSRQSFSESEVDSESLLLDKSKRLELAENKLKNYESRIKGLESKLQTNYQNSRKVEESYSIALKENEVLTKKATELDAHMQALDGLHAMAVEEKEVAEKRANDLDEKYRQLQLSYKDSVREVETLKKTSAVPNQDQLLLEARLNDIQRENDLLKEQNRNISDQLKEETEKRISESMLHKNTSENIEQRLTEQLNERDELIDQLQKRLEAEEYKRKEFESLYHTELDKTKNLQAQYSDLHHSNEKEMASLRSKLKEIESELTGEIKAYEEGKASLTRQLEEAKSQASAKEHEHADLEQVYKKIQYEFGQCRAELEKRRESSDGEMKQRAVLENEINALRSESESLLEQTRNLQTELNDLVAKREQEHVEYETSLGEMRAQKQKLQEEVKELNLKIESKEMEYKSNEQKLEEMNQKATSHAAKRDKMQTELQKTIADLQSSFKTLRSSYSRYSKACHLVACLLLDYYTHFHSLMSSFHKQLPLSPISSTSTTFSSTSNSDMSREDVESVDNLAAATVSETSKEEMLIEEYEKIANAAKTVNLDEVCGWIKRSVKDAESLLKKAQKDLKTAREKYQKASQDAKDKIAFRNFRPSDIALFLPTRQNTTKTWAAFNVNAPHYFLRSNEMLEPQLQNKMFTVRRILNITEQVADSKNPQTSAYELPDGVRFFLVDVDPTWNPNQPLSPRHRRQSESLSSSRYEAPVEKLTKIEKQALRMSASVSDLPPRDKNNGSGFGLGETSTRRNRLEKRRSLEGGFEKKDDGEKEGNKDSENSVKDNKGL</sequence>
<dbReference type="InterPro" id="IPR045326">
    <property type="entry name" value="ATG17-like_dom"/>
</dbReference>
<evidence type="ECO:0000256" key="6">
    <source>
        <dbReference type="RuleBase" id="RU367075"/>
    </source>
</evidence>
<dbReference type="Pfam" id="PF10377">
    <property type="entry name" value="ATG11"/>
    <property type="match status" value="1"/>
</dbReference>
<dbReference type="GO" id="GO:0000422">
    <property type="term" value="P:autophagy of mitochondrion"/>
    <property type="evidence" value="ECO:0007669"/>
    <property type="project" value="TreeGrafter"/>
</dbReference>
<feature type="domain" description="Autophagy protein ATG17-like" evidence="9">
    <location>
        <begin position="130"/>
        <end position="463"/>
    </location>
</feature>
<dbReference type="GO" id="GO:1990316">
    <property type="term" value="C:Atg1/ULK1 kinase complex"/>
    <property type="evidence" value="ECO:0007669"/>
    <property type="project" value="TreeGrafter"/>
</dbReference>
<dbReference type="GO" id="GO:0061709">
    <property type="term" value="P:reticulophagy"/>
    <property type="evidence" value="ECO:0007669"/>
    <property type="project" value="TreeGrafter"/>
</dbReference>
<dbReference type="OrthoDB" id="447953at2759"/>
<accession>A0A9N9EWL8</accession>
<evidence type="ECO:0000256" key="1">
    <source>
        <dbReference type="ARBA" id="ARBA00009729"/>
    </source>
</evidence>